<gene>
    <name evidence="6" type="ORF">BZB76_1942</name>
</gene>
<comment type="caution">
    <text evidence="6">The sequence shown here is derived from an EMBL/GenBank/DDBJ whole genome shotgun (WGS) entry which is preliminary data.</text>
</comment>
<keyword evidence="3 6" id="KW-0808">Transferase</keyword>
<dbReference type="EMBL" id="RBWU01000002">
    <property type="protein sequence ID" value="RKS76586.1"/>
    <property type="molecule type" value="Genomic_DNA"/>
</dbReference>
<dbReference type="Pfam" id="PF13579">
    <property type="entry name" value="Glyco_trans_4_4"/>
    <property type="match status" value="1"/>
</dbReference>
<dbReference type="PANTHER" id="PTHR12526">
    <property type="entry name" value="GLYCOSYLTRANSFERASE"/>
    <property type="match status" value="1"/>
</dbReference>
<dbReference type="Proteomes" id="UP000274601">
    <property type="component" value="Unassembled WGS sequence"/>
</dbReference>
<evidence type="ECO:0000259" key="4">
    <source>
        <dbReference type="Pfam" id="PF00534"/>
    </source>
</evidence>
<dbReference type="GO" id="GO:0016757">
    <property type="term" value="F:glycosyltransferase activity"/>
    <property type="evidence" value="ECO:0007669"/>
    <property type="project" value="UniProtKB-KW"/>
</dbReference>
<protein>
    <submittedName>
        <fullName evidence="6">Glycosyltransferase involved in cell wall biosynthesis</fullName>
    </submittedName>
</protein>
<reference evidence="6 7" key="1">
    <citation type="submission" date="2018-10" db="EMBL/GenBank/DDBJ databases">
        <title>Genomic Encyclopedia of Archaeal and Bacterial Type Strains, Phase II (KMG-II): from individual species to whole genera.</title>
        <authorList>
            <person name="Goeker M."/>
        </authorList>
    </citation>
    <scope>NUCLEOTIDE SEQUENCE [LARGE SCALE GENOMIC DNA]</scope>
    <source>
        <strain evidence="6 7">DSM 43383</strain>
    </source>
</reference>
<proteinExistence type="inferred from homology"/>
<dbReference type="InterPro" id="IPR028098">
    <property type="entry name" value="Glyco_trans_4-like_N"/>
</dbReference>
<dbReference type="SUPFAM" id="SSF53756">
    <property type="entry name" value="UDP-Glycosyltransferase/glycogen phosphorylase"/>
    <property type="match status" value="1"/>
</dbReference>
<name>A0A495QSU7_9ACTN</name>
<feature type="domain" description="Glycosyltransferase subfamily 4-like N-terminal" evidence="5">
    <location>
        <begin position="7"/>
        <end position="188"/>
    </location>
</feature>
<evidence type="ECO:0000256" key="3">
    <source>
        <dbReference type="ARBA" id="ARBA00022679"/>
    </source>
</evidence>
<accession>A0A495QSU7</accession>
<dbReference type="InterPro" id="IPR001296">
    <property type="entry name" value="Glyco_trans_1"/>
</dbReference>
<dbReference type="PANTHER" id="PTHR12526:SF640">
    <property type="entry name" value="COLANIC ACID BIOSYNTHESIS GLYCOSYLTRANSFERASE WCAL-RELATED"/>
    <property type="match status" value="1"/>
</dbReference>
<dbReference type="Pfam" id="PF00534">
    <property type="entry name" value="Glycos_transf_1"/>
    <property type="match status" value="1"/>
</dbReference>
<evidence type="ECO:0000259" key="5">
    <source>
        <dbReference type="Pfam" id="PF13579"/>
    </source>
</evidence>
<evidence type="ECO:0000313" key="7">
    <source>
        <dbReference type="Proteomes" id="UP000274601"/>
    </source>
</evidence>
<evidence type="ECO:0000256" key="2">
    <source>
        <dbReference type="ARBA" id="ARBA00022676"/>
    </source>
</evidence>
<dbReference type="AlphaFoldDB" id="A0A495QSU7"/>
<keyword evidence="7" id="KW-1185">Reference proteome</keyword>
<keyword evidence="2" id="KW-0328">Glycosyltransferase</keyword>
<dbReference type="Gene3D" id="3.40.50.2000">
    <property type="entry name" value="Glycogen Phosphorylase B"/>
    <property type="match status" value="2"/>
</dbReference>
<organism evidence="6 7">
    <name type="scientific">Actinomadura pelletieri DSM 43383</name>
    <dbReference type="NCBI Taxonomy" id="1120940"/>
    <lineage>
        <taxon>Bacteria</taxon>
        <taxon>Bacillati</taxon>
        <taxon>Actinomycetota</taxon>
        <taxon>Actinomycetes</taxon>
        <taxon>Streptosporangiales</taxon>
        <taxon>Thermomonosporaceae</taxon>
        <taxon>Actinomadura</taxon>
    </lineage>
</organism>
<dbReference type="CDD" id="cd03808">
    <property type="entry name" value="GT4_CapM-like"/>
    <property type="match status" value="1"/>
</dbReference>
<feature type="domain" description="Glycosyl transferase family 1" evidence="4">
    <location>
        <begin position="208"/>
        <end position="369"/>
    </location>
</feature>
<evidence type="ECO:0000256" key="1">
    <source>
        <dbReference type="ARBA" id="ARBA00009481"/>
    </source>
</evidence>
<dbReference type="RefSeq" id="WP_170180559.1">
    <property type="nucleotide sequence ID" value="NZ_RBWU01000002.1"/>
</dbReference>
<comment type="similarity">
    <text evidence="1">Belongs to the glycosyltransferase group 1 family. Glycosyltransferase 4 subfamily.</text>
</comment>
<sequence>MITRFNGGGGRVALNGALCLPDDGYERAIVTGGVGMDSEPSAARGRVLHGDDAVANAAAGDLTPDAYRAGMEVVQVGSLVPQISPRDDLAALSTLTKVLADGRFDVVHTHSSKAGVIGRLAAARAGVPRIVHTWHGFPFHEFQSWPRRTAYIRLERIAAKHTDAFLGVGTDTVTTALRLGLATPERVRLSWPAVDVESYVAAPGARARARRRLDLPLGVKVVGSIGRLTFQKGPEIFAKAIARLPDDVFGLWVGGGPMADRLAKLTARLGIEDRMRWLGHSDDVASVMPAFDLMAMASRWEGLPCVLVEAISAGIPLVATAVPSNQDLVLAGETGLLVPPENPERLADAITAMLDDPVAADRMAERARGRVGEWFTPTHLGTVLDETYRGTSRRPYQRS</sequence>
<evidence type="ECO:0000313" key="6">
    <source>
        <dbReference type="EMBL" id="RKS76586.1"/>
    </source>
</evidence>